<evidence type="ECO:0000313" key="5">
    <source>
        <dbReference type="Proteomes" id="UP000673691"/>
    </source>
</evidence>
<evidence type="ECO:0000313" key="4">
    <source>
        <dbReference type="EMBL" id="KAG5460978.1"/>
    </source>
</evidence>
<dbReference type="InterPro" id="IPR000651">
    <property type="entry name" value="Ras-like_Gua-exchang_fac_N"/>
</dbReference>
<evidence type="ECO:0000259" key="3">
    <source>
        <dbReference type="PROSITE" id="PS50212"/>
    </source>
</evidence>
<feature type="region of interest" description="Disordered" evidence="2">
    <location>
        <begin position="89"/>
        <end position="117"/>
    </location>
</feature>
<accession>A0A8H7ZWR6</accession>
<evidence type="ECO:0000256" key="2">
    <source>
        <dbReference type="SAM" id="MobiDB-lite"/>
    </source>
</evidence>
<proteinExistence type="predicted"/>
<dbReference type="PROSITE" id="PS50212">
    <property type="entry name" value="RASGEF_NTER"/>
    <property type="match status" value="1"/>
</dbReference>
<dbReference type="SUPFAM" id="SSF48366">
    <property type="entry name" value="Ras GEF"/>
    <property type="match status" value="1"/>
</dbReference>
<keyword evidence="1" id="KW-0344">Guanine-nucleotide releasing factor</keyword>
<dbReference type="Gene3D" id="1.20.870.10">
    <property type="entry name" value="Son of sevenless (SoS) protein Chain: S domain 1"/>
    <property type="match status" value="1"/>
</dbReference>
<dbReference type="AlphaFoldDB" id="A0A8H7ZWR6"/>
<dbReference type="EMBL" id="JAEFCI010004389">
    <property type="protein sequence ID" value="KAG5460978.1"/>
    <property type="molecule type" value="Genomic_DNA"/>
</dbReference>
<dbReference type="InterPro" id="IPR023578">
    <property type="entry name" value="Ras_GEF_dom_sf"/>
</dbReference>
<gene>
    <name evidence="4" type="ORF">BJ554DRAFT_6904</name>
</gene>
<protein>
    <recommendedName>
        <fullName evidence="3">N-terminal Ras-GEF domain-containing protein</fullName>
    </recommendedName>
</protein>
<comment type="caution">
    <text evidence="4">The sequence shown here is derived from an EMBL/GenBank/DDBJ whole genome shotgun (WGS) entry which is preliminary data.</text>
</comment>
<dbReference type="GO" id="GO:0005085">
    <property type="term" value="F:guanyl-nucleotide exchange factor activity"/>
    <property type="evidence" value="ECO:0007669"/>
    <property type="project" value="UniProtKB-KW"/>
</dbReference>
<feature type="compositionally biased region" description="Basic and acidic residues" evidence="2">
    <location>
        <begin position="102"/>
        <end position="117"/>
    </location>
</feature>
<dbReference type="OrthoDB" id="546434at2759"/>
<feature type="non-terminal residue" evidence="4">
    <location>
        <position position="1"/>
    </location>
</feature>
<sequence length="309" mass="33494">GQTAVKCKKVVDPATGRRVIHSATLPALIHFLACEGEPDHDFADDFLRTYQYFTTALDVARLLVIRYLNASMSIAECVQGKCVLPPMRTTAAAGPRPGESGSQKHEDSWEAEGGKEAGDTHLAGACKRPGGVWTNATAAASRDGWDRAIQFRVIGFIKRWVDSRPGDFSRSGAKRDCGYADADICLGVSSALEVLWLFLETIVLPDENFSSFGRNVLQKLSDAETAWQVPRPAKDFMLMPLTARTLRIPKSDSACVLKIEEMCDAANLLPSPSLPSMTLKVSEEKDGAAPLSGLDPVHLAQELAILEHG</sequence>
<dbReference type="Proteomes" id="UP000673691">
    <property type="component" value="Unassembled WGS sequence"/>
</dbReference>
<dbReference type="Pfam" id="PF00618">
    <property type="entry name" value="RasGEF_N"/>
    <property type="match status" value="1"/>
</dbReference>
<organism evidence="4 5">
    <name type="scientific">Olpidium bornovanus</name>
    <dbReference type="NCBI Taxonomy" id="278681"/>
    <lineage>
        <taxon>Eukaryota</taxon>
        <taxon>Fungi</taxon>
        <taxon>Fungi incertae sedis</taxon>
        <taxon>Olpidiomycota</taxon>
        <taxon>Olpidiomycotina</taxon>
        <taxon>Olpidiomycetes</taxon>
        <taxon>Olpidiales</taxon>
        <taxon>Olpidiaceae</taxon>
        <taxon>Olpidium</taxon>
    </lineage>
</organism>
<feature type="domain" description="N-terminal Ras-GEF" evidence="3">
    <location>
        <begin position="16"/>
        <end position="224"/>
    </location>
</feature>
<name>A0A8H7ZWR6_9FUNG</name>
<feature type="non-terminal residue" evidence="4">
    <location>
        <position position="309"/>
    </location>
</feature>
<reference evidence="4 5" key="1">
    <citation type="journal article" name="Sci. Rep.">
        <title>Genome-scale phylogenetic analyses confirm Olpidium as the closest living zoosporic fungus to the non-flagellated, terrestrial fungi.</title>
        <authorList>
            <person name="Chang Y."/>
            <person name="Rochon D."/>
            <person name="Sekimoto S."/>
            <person name="Wang Y."/>
            <person name="Chovatia M."/>
            <person name="Sandor L."/>
            <person name="Salamov A."/>
            <person name="Grigoriev I.V."/>
            <person name="Stajich J.E."/>
            <person name="Spatafora J.W."/>
        </authorList>
    </citation>
    <scope>NUCLEOTIDE SEQUENCE [LARGE SCALE GENOMIC DNA]</scope>
    <source>
        <strain evidence="4">S191</strain>
    </source>
</reference>
<keyword evidence="5" id="KW-1185">Reference proteome</keyword>
<evidence type="ECO:0000256" key="1">
    <source>
        <dbReference type="PROSITE-ProRule" id="PRU00135"/>
    </source>
</evidence>